<reference evidence="1 2" key="1">
    <citation type="submission" date="2020-10" db="EMBL/GenBank/DDBJ databases">
        <title>The Coptis chinensis genome and diversification of protoberbering-type alkaloids.</title>
        <authorList>
            <person name="Wang B."/>
            <person name="Shu S."/>
            <person name="Song C."/>
            <person name="Liu Y."/>
        </authorList>
    </citation>
    <scope>NUCLEOTIDE SEQUENCE [LARGE SCALE GENOMIC DNA]</scope>
    <source>
        <strain evidence="1">HL-2020</strain>
        <tissue evidence="1">Leaf</tissue>
    </source>
</reference>
<keyword evidence="2" id="KW-1185">Reference proteome</keyword>
<dbReference type="EMBL" id="JADFTS010000007">
    <property type="protein sequence ID" value="KAF9599093.1"/>
    <property type="molecule type" value="Genomic_DNA"/>
</dbReference>
<evidence type="ECO:0000313" key="1">
    <source>
        <dbReference type="EMBL" id="KAF9599093.1"/>
    </source>
</evidence>
<dbReference type="OrthoDB" id="1682187at2759"/>
<comment type="caution">
    <text evidence="1">The sequence shown here is derived from an EMBL/GenBank/DDBJ whole genome shotgun (WGS) entry which is preliminary data.</text>
</comment>
<name>A0A835LKM1_9MAGN</name>
<dbReference type="Proteomes" id="UP000631114">
    <property type="component" value="Unassembled WGS sequence"/>
</dbReference>
<organism evidence="1 2">
    <name type="scientific">Coptis chinensis</name>
    <dbReference type="NCBI Taxonomy" id="261450"/>
    <lineage>
        <taxon>Eukaryota</taxon>
        <taxon>Viridiplantae</taxon>
        <taxon>Streptophyta</taxon>
        <taxon>Embryophyta</taxon>
        <taxon>Tracheophyta</taxon>
        <taxon>Spermatophyta</taxon>
        <taxon>Magnoliopsida</taxon>
        <taxon>Ranunculales</taxon>
        <taxon>Ranunculaceae</taxon>
        <taxon>Coptidoideae</taxon>
        <taxon>Coptis</taxon>
    </lineage>
</organism>
<protein>
    <submittedName>
        <fullName evidence="1">Uncharacterized protein</fullName>
    </submittedName>
</protein>
<evidence type="ECO:0000313" key="2">
    <source>
        <dbReference type="Proteomes" id="UP000631114"/>
    </source>
</evidence>
<proteinExistence type="predicted"/>
<dbReference type="AlphaFoldDB" id="A0A835LKM1"/>
<gene>
    <name evidence="1" type="ORF">IFM89_033700</name>
</gene>
<accession>A0A835LKM1</accession>
<sequence length="101" mass="10970">MSSRIFALDITSDGGFQRHNAGTSTTFNWCSKSKGKGKGYAVVGGFGNGTKTWNVRDNTKFNRVLHSMRDMRQTIAVGVIKSVEKKDPSGAKVTKSAAKKK</sequence>